<dbReference type="HOGENOM" id="CLU_213153_0_0_6"/>
<dbReference type="KEGG" id="enc:ECL_03446"/>
<proteinExistence type="predicted"/>
<evidence type="ECO:0000313" key="1">
    <source>
        <dbReference type="EMBL" id="ADF62980.1"/>
    </source>
</evidence>
<keyword evidence="2" id="KW-1185">Reference proteome</keyword>
<reference evidence="1 2" key="1">
    <citation type="journal article" date="2010" name="J. Bacteriol.">
        <title>Complete genome sequence of Enterobacter cloacae subsp. cloacae type strain ATCC 13047.</title>
        <authorList>
            <person name="Ren Y."/>
            <person name="Ren Y."/>
            <person name="Zhou Z."/>
            <person name="Guo X."/>
            <person name="Li Y."/>
            <person name="Feng L."/>
            <person name="Wang L."/>
        </authorList>
    </citation>
    <scope>NUCLEOTIDE SEQUENCE [LARGE SCALE GENOMIC DNA]</scope>
    <source>
        <strain evidence="2">ATCC 13047 / DSM 30054 / NBRC 13535 / NCTC 10005 / WDCM 00083 / NCDC 279-56</strain>
    </source>
</reference>
<gene>
    <name evidence="1" type="ordered locus">ECL_03446</name>
</gene>
<dbReference type="AlphaFoldDB" id="A0A0H3CNR1"/>
<sequence>MMPKPACVSPSTQAVYVITCVNNYQKSHHAEIPSFFT</sequence>
<name>A0A0H3CNR1_ENTCC</name>
<dbReference type="EnsemblBacteria" id="ADF62980">
    <property type="protein sequence ID" value="ADF62980"/>
    <property type="gene ID" value="ECL_03446"/>
</dbReference>
<dbReference type="Proteomes" id="UP000002363">
    <property type="component" value="Chromosome"/>
</dbReference>
<evidence type="ECO:0000313" key="2">
    <source>
        <dbReference type="Proteomes" id="UP000002363"/>
    </source>
</evidence>
<protein>
    <submittedName>
        <fullName evidence="1">Uncharacterized protein</fullName>
    </submittedName>
</protein>
<dbReference type="EMBL" id="CP001918">
    <property type="protein sequence ID" value="ADF62980.1"/>
    <property type="molecule type" value="Genomic_DNA"/>
</dbReference>
<accession>A0A0H3CNR1</accession>
<organism evidence="1 2">
    <name type="scientific">Enterobacter cloacae subsp. cloacae (strain ATCC 13047 / DSM 30054 / NBRC 13535 / NCTC 10005 / WDCM 00083 / NCDC 279-56)</name>
    <dbReference type="NCBI Taxonomy" id="716541"/>
    <lineage>
        <taxon>Bacteria</taxon>
        <taxon>Pseudomonadati</taxon>
        <taxon>Pseudomonadota</taxon>
        <taxon>Gammaproteobacteria</taxon>
        <taxon>Enterobacterales</taxon>
        <taxon>Enterobacteriaceae</taxon>
        <taxon>Enterobacter</taxon>
        <taxon>Enterobacter cloacae complex</taxon>
    </lineage>
</organism>
<dbReference type="STRING" id="716541.ECL_03446"/>